<reference evidence="1" key="1">
    <citation type="journal article" date="2023" name="Int. J. Syst. Evol. Microbiol.">
        <title>Sinisalibacter aestuarii sp. nov., isolated from estuarine sediment of the Arakawa River.</title>
        <authorList>
            <person name="Arafat S.T."/>
            <person name="Hirano S."/>
            <person name="Sato A."/>
            <person name="Takeuchi K."/>
            <person name="Yasuda T."/>
            <person name="Terahara T."/>
            <person name="Hamada M."/>
            <person name="Kobayashi T."/>
        </authorList>
    </citation>
    <scope>NUCLEOTIDE SEQUENCE</scope>
    <source>
        <strain evidence="1">B-399</strain>
    </source>
</reference>
<dbReference type="Proteomes" id="UP001144205">
    <property type="component" value="Unassembled WGS sequence"/>
</dbReference>
<dbReference type="EMBL" id="BROH01000002">
    <property type="protein sequence ID" value="GKY87416.1"/>
    <property type="molecule type" value="Genomic_DNA"/>
</dbReference>
<protein>
    <submittedName>
        <fullName evidence="1">Uncharacterized protein</fullName>
    </submittedName>
</protein>
<evidence type="ECO:0000313" key="2">
    <source>
        <dbReference type="Proteomes" id="UP001144205"/>
    </source>
</evidence>
<evidence type="ECO:0000313" key="1">
    <source>
        <dbReference type="EMBL" id="GKY87416.1"/>
    </source>
</evidence>
<gene>
    <name evidence="1" type="ORF">STA1M1_12850</name>
</gene>
<organism evidence="1 2">
    <name type="scientific">Sinisalibacter aestuarii</name>
    <dbReference type="NCBI Taxonomy" id="2949426"/>
    <lineage>
        <taxon>Bacteria</taxon>
        <taxon>Pseudomonadati</taxon>
        <taxon>Pseudomonadota</taxon>
        <taxon>Alphaproteobacteria</taxon>
        <taxon>Rhodobacterales</taxon>
        <taxon>Roseobacteraceae</taxon>
        <taxon>Sinisalibacter</taxon>
    </lineage>
</organism>
<comment type="caution">
    <text evidence="1">The sequence shown here is derived from an EMBL/GenBank/DDBJ whole genome shotgun (WGS) entry which is preliminary data.</text>
</comment>
<name>A0ABQ5LT30_9RHOB</name>
<sequence>MKRRIAFPFLTLPDEVVGFCGWMIGDPGQPLLKAEDCLEGWDYERDIEVNARLKPDFEAIAEALDLNKEDVALTVVLKGGTGAGTMPRRVERLAGASLTEEQPEVDLGAVIGSERLSGRLRLEVSILLEKAPVAPGPLSPMLVGARLWTDRKDILLEDGGDARFPIEVISFAEAFRDPGISFAPWFIHWRVGALDGDFGGSVRVYVNSDDLVTSERFVNGDPATLQAILGDVMSQLISAVVRMDDADDHLAECSEGSVGEQVRRWMDMAFPGRSARSILSVLEATPGRFHSAILAAARVGGEE</sequence>
<accession>A0ABQ5LT30</accession>
<proteinExistence type="predicted"/>
<keyword evidence="2" id="KW-1185">Reference proteome</keyword>
<dbReference type="RefSeq" id="WP_281841400.1">
    <property type="nucleotide sequence ID" value="NZ_BROH01000002.1"/>
</dbReference>